<evidence type="ECO:0000259" key="1">
    <source>
        <dbReference type="Pfam" id="PF01939"/>
    </source>
</evidence>
<dbReference type="Pfam" id="PF01939">
    <property type="entry name" value="NucS_C"/>
    <property type="match status" value="1"/>
</dbReference>
<dbReference type="STRING" id="118060.ATZ35_15215"/>
<organism evidence="2 3">
    <name type="scientific">Enterococcus rotai</name>
    <dbReference type="NCBI Taxonomy" id="118060"/>
    <lineage>
        <taxon>Bacteria</taxon>
        <taxon>Bacillati</taxon>
        <taxon>Bacillota</taxon>
        <taxon>Bacilli</taxon>
        <taxon>Lactobacillales</taxon>
        <taxon>Enterococcaceae</taxon>
        <taxon>Enterococcus</taxon>
    </lineage>
</organism>
<dbReference type="AlphaFoldDB" id="A0A0U2VVU7"/>
<sequence length="517" mass="60923">MESQIRDYLAENLNFLSDELSLIGKEYLLPNNDGTKGYVDLLAKDKQGNYVIIEIKRSNQAARQALHEIFKYSALLKRNLYIKQSEIRVILISTTWDELLVPFSQFVLETDLLVEGYEIEVNNNFIPIAKRKIKPLPNPIQRKISRIQHIFLYESKRCIDDELSIIGYLLEQVGIKEYILLNLNYQGTNNQVIYPKGIYLAFQKVPISNYIEFCKKQSKHDLIDYENLYEKLLEIEQYCDGEELQGEIEQAILGEVINRSYCDTSEIGYPEKFLNMLNSDWKIEHHVCGGSFAKDHLYTVNKIVQDTAGLNDTNYVFFYDYANSNYLAKLKEVFSTAKNAFYGNKIWKQHFTCIFNELEENYDNYTIFVSMTNPESILECIIYGIEPTYEIMIDHKDYESAQIYRGNIEYNFKEISLKDILLQHFNNDPMMLFIVLNYGELYMQEMDIMKDIGLKYVSKRYDISDDKTECYDVRISEYGEIFYTPCEEKILFQDYLNYDQFLVSDLKELFSSYIVKL</sequence>
<evidence type="ECO:0000313" key="3">
    <source>
        <dbReference type="Proteomes" id="UP000067523"/>
    </source>
</evidence>
<dbReference type="KEGG" id="erx:ATZ35_15215"/>
<dbReference type="EMBL" id="CP013655">
    <property type="protein sequence ID" value="ALS38447.1"/>
    <property type="molecule type" value="Genomic_DNA"/>
</dbReference>
<dbReference type="InterPro" id="IPR011856">
    <property type="entry name" value="tRNA_endonuc-like_dom_sf"/>
</dbReference>
<protein>
    <recommendedName>
        <fullName evidence="1">Endonuclease NucS C-terminal domain-containing protein</fullName>
    </recommendedName>
</protein>
<keyword evidence="3" id="KW-1185">Reference proteome</keyword>
<dbReference type="InterPro" id="IPR048301">
    <property type="entry name" value="NucS_C"/>
</dbReference>
<accession>A0A0U2VVU7</accession>
<dbReference type="GO" id="GO:0004519">
    <property type="term" value="F:endonuclease activity"/>
    <property type="evidence" value="ECO:0007669"/>
    <property type="project" value="InterPro"/>
</dbReference>
<proteinExistence type="predicted"/>
<dbReference type="Gene3D" id="3.40.1350.10">
    <property type="match status" value="1"/>
</dbReference>
<dbReference type="RefSeq" id="WP_208928000.1">
    <property type="nucleotide sequence ID" value="NZ_CP013655.1"/>
</dbReference>
<dbReference type="GO" id="GO:0003676">
    <property type="term" value="F:nucleic acid binding"/>
    <property type="evidence" value="ECO:0007669"/>
    <property type="project" value="InterPro"/>
</dbReference>
<reference evidence="3" key="1">
    <citation type="submission" date="2015-12" db="EMBL/GenBank/DDBJ databases">
        <authorList>
            <person name="Lauer A."/>
            <person name="Humrighouse B."/>
            <person name="Loparev V."/>
            <person name="Shewmaker P.L."/>
            <person name="Whitney A.M."/>
            <person name="McLaughlin R.W."/>
        </authorList>
    </citation>
    <scope>NUCLEOTIDE SEQUENCE [LARGE SCALE GENOMIC DNA]</scope>
    <source>
        <strain evidence="3">LMG 26678</strain>
    </source>
</reference>
<name>A0A0U2VVU7_9ENTE</name>
<evidence type="ECO:0000313" key="2">
    <source>
        <dbReference type="EMBL" id="ALS38447.1"/>
    </source>
</evidence>
<gene>
    <name evidence="2" type="ORF">ATZ35_15215</name>
</gene>
<feature type="domain" description="Endonuclease NucS C-terminal" evidence="1">
    <location>
        <begin position="2"/>
        <end position="93"/>
    </location>
</feature>
<dbReference type="Proteomes" id="UP000067523">
    <property type="component" value="Chromosome"/>
</dbReference>